<reference evidence="1 2" key="1">
    <citation type="submission" date="2017-11" db="EMBL/GenBank/DDBJ databases">
        <title>Genome-resolved metagenomics identifies genetic mobility, metabolic interactions, and unexpected diversity in perchlorate-reducing communities.</title>
        <authorList>
            <person name="Barnum T.P."/>
            <person name="Figueroa I.A."/>
            <person name="Carlstrom C.I."/>
            <person name="Lucas L.N."/>
            <person name="Engelbrektson A.L."/>
            <person name="Coates J.D."/>
        </authorList>
    </citation>
    <scope>NUCLEOTIDE SEQUENCE [LARGE SCALE GENOMIC DNA]</scope>
    <source>
        <strain evidence="1">BM301</strain>
    </source>
</reference>
<dbReference type="EMBL" id="PKUN01000001">
    <property type="protein sequence ID" value="PLX63443.1"/>
    <property type="molecule type" value="Genomic_DNA"/>
</dbReference>
<sequence>MPSSIDKLLKKHQKLTQSDMLKVASHVQREQDEWIINTLMIEGQSVPFIYKRQRRYKSLQGQRVNITYYPAVDSVAGIEFEIMKVVRIRVA</sequence>
<evidence type="ECO:0000313" key="2">
    <source>
        <dbReference type="Proteomes" id="UP000235015"/>
    </source>
</evidence>
<dbReference type="STRING" id="1111735.GCA_000428045_03241"/>
<dbReference type="Proteomes" id="UP000235015">
    <property type="component" value="Unassembled WGS sequence"/>
</dbReference>
<protein>
    <submittedName>
        <fullName evidence="1">Uncharacterized protein</fullName>
    </submittedName>
</protein>
<dbReference type="RefSeq" id="WP_273437220.1">
    <property type="nucleotide sequence ID" value="NZ_CAXXYC010000003.1"/>
</dbReference>
<name>A0A2N6D178_9GAMM</name>
<dbReference type="AlphaFoldDB" id="A0A2N6D178"/>
<accession>A0A2N6D178</accession>
<organism evidence="1 2">
    <name type="scientific">Sedimenticola selenatireducens</name>
    <dbReference type="NCBI Taxonomy" id="191960"/>
    <lineage>
        <taxon>Bacteria</taxon>
        <taxon>Pseudomonadati</taxon>
        <taxon>Pseudomonadota</taxon>
        <taxon>Gammaproteobacteria</taxon>
        <taxon>Chromatiales</taxon>
        <taxon>Sedimenticolaceae</taxon>
        <taxon>Sedimenticola</taxon>
    </lineage>
</organism>
<gene>
    <name evidence="1" type="ORF">C0630_00605</name>
</gene>
<evidence type="ECO:0000313" key="1">
    <source>
        <dbReference type="EMBL" id="PLX63443.1"/>
    </source>
</evidence>
<proteinExistence type="predicted"/>
<comment type="caution">
    <text evidence="1">The sequence shown here is derived from an EMBL/GenBank/DDBJ whole genome shotgun (WGS) entry which is preliminary data.</text>
</comment>